<evidence type="ECO:0000256" key="5">
    <source>
        <dbReference type="SAM" id="Coils"/>
    </source>
</evidence>
<dbReference type="InterPro" id="IPR036013">
    <property type="entry name" value="Band_7/SPFH_dom_sf"/>
</dbReference>
<keyword evidence="8" id="KW-1185">Reference proteome</keyword>
<dbReference type="EMBL" id="OC863812">
    <property type="protein sequence ID" value="CAD7631283.1"/>
    <property type="molecule type" value="Genomic_DNA"/>
</dbReference>
<feature type="coiled-coil region" evidence="5">
    <location>
        <begin position="246"/>
        <end position="275"/>
    </location>
</feature>
<evidence type="ECO:0000313" key="8">
    <source>
        <dbReference type="Proteomes" id="UP000759131"/>
    </source>
</evidence>
<evidence type="ECO:0000256" key="1">
    <source>
        <dbReference type="ARBA" id="ARBA00004370"/>
    </source>
</evidence>
<dbReference type="AlphaFoldDB" id="A0A7R9KZX9"/>
<dbReference type="GO" id="GO:0016600">
    <property type="term" value="C:flotillin complex"/>
    <property type="evidence" value="ECO:0007669"/>
    <property type="project" value="TreeGrafter"/>
</dbReference>
<name>A0A7R9KZX9_9ACAR</name>
<feature type="domain" description="Band 7" evidence="6">
    <location>
        <begin position="9"/>
        <end position="187"/>
    </location>
</feature>
<dbReference type="GO" id="GO:1901890">
    <property type="term" value="P:positive regulation of cell junction assembly"/>
    <property type="evidence" value="ECO:0007669"/>
    <property type="project" value="TreeGrafter"/>
</dbReference>
<dbReference type="InterPro" id="IPR027705">
    <property type="entry name" value="Flotillin_fam"/>
</dbReference>
<comment type="similarity">
    <text evidence="2 4">Belongs to the band 7/mec-2 family. Flotillin subfamily.</text>
</comment>
<evidence type="ECO:0000313" key="7">
    <source>
        <dbReference type="EMBL" id="CAD7631283.1"/>
    </source>
</evidence>
<dbReference type="GO" id="GO:2000049">
    <property type="term" value="P:positive regulation of cell-cell adhesion mediated by cadherin"/>
    <property type="evidence" value="ECO:0007669"/>
    <property type="project" value="TreeGrafter"/>
</dbReference>
<proteinExistence type="inferred from homology"/>
<dbReference type="EMBL" id="CAJPIZ010009237">
    <property type="protein sequence ID" value="CAG2111713.1"/>
    <property type="molecule type" value="Genomic_DNA"/>
</dbReference>
<dbReference type="InterPro" id="IPR001107">
    <property type="entry name" value="Band_7"/>
</dbReference>
<dbReference type="GO" id="GO:0031410">
    <property type="term" value="C:cytoplasmic vesicle"/>
    <property type="evidence" value="ECO:0007669"/>
    <property type="project" value="TreeGrafter"/>
</dbReference>
<evidence type="ECO:0000256" key="2">
    <source>
        <dbReference type="ARBA" id="ARBA00007161"/>
    </source>
</evidence>
<dbReference type="PANTHER" id="PTHR13806">
    <property type="entry name" value="FLOTILLIN-RELATED"/>
    <property type="match status" value="1"/>
</dbReference>
<reference evidence="7" key="1">
    <citation type="submission" date="2020-11" db="EMBL/GenBank/DDBJ databases">
        <authorList>
            <person name="Tran Van P."/>
        </authorList>
    </citation>
    <scope>NUCLEOTIDE SEQUENCE</scope>
</reference>
<organism evidence="7">
    <name type="scientific">Medioppia subpectinata</name>
    <dbReference type="NCBI Taxonomy" id="1979941"/>
    <lineage>
        <taxon>Eukaryota</taxon>
        <taxon>Metazoa</taxon>
        <taxon>Ecdysozoa</taxon>
        <taxon>Arthropoda</taxon>
        <taxon>Chelicerata</taxon>
        <taxon>Arachnida</taxon>
        <taxon>Acari</taxon>
        <taxon>Acariformes</taxon>
        <taxon>Sarcoptiformes</taxon>
        <taxon>Oribatida</taxon>
        <taxon>Brachypylina</taxon>
        <taxon>Oppioidea</taxon>
        <taxon>Oppiidae</taxon>
        <taxon>Medioppia</taxon>
    </lineage>
</organism>
<evidence type="ECO:0000259" key="6">
    <source>
        <dbReference type="Pfam" id="PF01145"/>
    </source>
</evidence>
<comment type="subcellular location">
    <subcellularLocation>
        <location evidence="1">Membrane</location>
    </subcellularLocation>
</comment>
<dbReference type="CDD" id="cd03399">
    <property type="entry name" value="SPFH_flotillin"/>
    <property type="match status" value="1"/>
</dbReference>
<dbReference type="Gene3D" id="3.30.479.30">
    <property type="entry name" value="Band 7 domain"/>
    <property type="match status" value="1"/>
</dbReference>
<feature type="non-terminal residue" evidence="7">
    <location>
        <position position="1"/>
    </location>
</feature>
<dbReference type="PANTHER" id="PTHR13806:SF46">
    <property type="entry name" value="FLOTILLIN-1-RELATED"/>
    <property type="match status" value="1"/>
</dbReference>
<dbReference type="GO" id="GO:0045807">
    <property type="term" value="P:positive regulation of endocytosis"/>
    <property type="evidence" value="ECO:0007669"/>
    <property type="project" value="TreeGrafter"/>
</dbReference>
<dbReference type="GO" id="GO:0002020">
    <property type="term" value="F:protease binding"/>
    <property type="evidence" value="ECO:0007669"/>
    <property type="project" value="TreeGrafter"/>
</dbReference>
<dbReference type="Pfam" id="PF01145">
    <property type="entry name" value="Band_7"/>
    <property type="match status" value="1"/>
</dbReference>
<keyword evidence="3" id="KW-0472">Membrane</keyword>
<accession>A0A7R9KZX9</accession>
<dbReference type="GO" id="GO:0070528">
    <property type="term" value="P:protein kinase C signaling"/>
    <property type="evidence" value="ECO:0007669"/>
    <property type="project" value="TreeGrafter"/>
</dbReference>
<dbReference type="SUPFAM" id="SSF117892">
    <property type="entry name" value="Band 7/SPFH domain"/>
    <property type="match status" value="1"/>
</dbReference>
<evidence type="ECO:0000256" key="4">
    <source>
        <dbReference type="RuleBase" id="RU366054"/>
    </source>
</evidence>
<evidence type="ECO:0000256" key="3">
    <source>
        <dbReference type="ARBA" id="ARBA00023136"/>
    </source>
</evidence>
<dbReference type="OrthoDB" id="6080404at2759"/>
<sequence length="385" mass="42006">MTVGFIACGPNEALVVSGCGHRRPRVVAGGRVFVWPLAQRVQRLSLNVMAVTVESVDVLTREAVPLTVRSLAIAQISGHNQRLLESACEQLLGKSVDEIQCLVRETLDGHQRASMANTTVERIAADSARFAALVSLFAEPDMTRMGLTIVSYTVQDISDGGAGYLRAIGATATARVKRDARIGEAEAARDAAIGEALTEQQLMRERYAIGAAIARAAADFQLKSADNDIHVLTMRAETDLSYRLMAAKMRQLIKAEEMEVKVIERAQEVRLLEQEVRRKTRELDATVCKVAEADRYAADRLSEAHRNAIVMEAEAEAIGIMLRAEAEASAIVAKARAEADLLANISDAVHGKRFNDRWPAPSVIVFALFATKADDKLMSVFVIYC</sequence>
<dbReference type="GO" id="GO:0002090">
    <property type="term" value="P:regulation of receptor internalization"/>
    <property type="evidence" value="ECO:0007669"/>
    <property type="project" value="TreeGrafter"/>
</dbReference>
<keyword evidence="5" id="KW-0175">Coiled coil</keyword>
<dbReference type="GO" id="GO:0072659">
    <property type="term" value="P:protein localization to plasma membrane"/>
    <property type="evidence" value="ECO:0007669"/>
    <property type="project" value="TreeGrafter"/>
</dbReference>
<dbReference type="Proteomes" id="UP000759131">
    <property type="component" value="Unassembled WGS sequence"/>
</dbReference>
<gene>
    <name evidence="7" type="ORF">OSB1V03_LOCUS11692</name>
</gene>
<protein>
    <recommendedName>
        <fullName evidence="6">Band 7 domain-containing protein</fullName>
    </recommendedName>
</protein>